<reference evidence="4" key="1">
    <citation type="submission" date="2016-06" db="EMBL/GenBank/DDBJ databases">
        <title>Parallel loss of symbiosis genes in relatives of nitrogen-fixing non-legume Parasponia.</title>
        <authorList>
            <person name="Van Velzen R."/>
            <person name="Holmer R."/>
            <person name="Bu F."/>
            <person name="Rutten L."/>
            <person name="Van Zeijl A."/>
            <person name="Liu W."/>
            <person name="Santuari L."/>
            <person name="Cao Q."/>
            <person name="Sharma T."/>
            <person name="Shen D."/>
            <person name="Roswanjaya Y."/>
            <person name="Wardhani T."/>
            <person name="Kalhor M.S."/>
            <person name="Jansen J."/>
            <person name="Van den Hoogen J."/>
            <person name="Gungor B."/>
            <person name="Hartog M."/>
            <person name="Hontelez J."/>
            <person name="Verver J."/>
            <person name="Yang W.-C."/>
            <person name="Schijlen E."/>
            <person name="Repin R."/>
            <person name="Schilthuizen M."/>
            <person name="Schranz E."/>
            <person name="Heidstra R."/>
            <person name="Miyata K."/>
            <person name="Fedorova E."/>
            <person name="Kohlen W."/>
            <person name="Bisseling T."/>
            <person name="Smit S."/>
            <person name="Geurts R."/>
        </authorList>
    </citation>
    <scope>NUCLEOTIDE SEQUENCE [LARGE SCALE GENOMIC DNA]</scope>
    <source>
        <strain evidence="4">cv. WU1-14</strain>
    </source>
</reference>
<dbReference type="InterPro" id="IPR036020">
    <property type="entry name" value="WW_dom_sf"/>
</dbReference>
<feature type="region of interest" description="Disordered" evidence="1">
    <location>
        <begin position="833"/>
        <end position="895"/>
    </location>
</feature>
<feature type="domain" description="WW" evidence="2">
    <location>
        <begin position="888"/>
        <end position="922"/>
    </location>
</feature>
<dbReference type="PANTHER" id="PTHR47852">
    <property type="entry name" value="OS06G0298400 PROTEIN"/>
    <property type="match status" value="1"/>
</dbReference>
<proteinExistence type="predicted"/>
<feature type="compositionally biased region" description="Basic and acidic residues" evidence="1">
    <location>
        <begin position="121"/>
        <end position="131"/>
    </location>
</feature>
<feature type="compositionally biased region" description="Pro residues" evidence="1">
    <location>
        <begin position="551"/>
        <end position="589"/>
    </location>
</feature>
<sequence length="922" mass="100010">MGKRKERRLAAMSNSGRRVKLDLFAEPSGEDLGGSSVNGGVGEAIDSKPRAGLPNSPSSSGQRPENPLLLLGQYSDGELEDDLDEILDNATGGNSFVGINDEAEVLHGESRIDLDVNASEVNKHEKDKDSASPDINQNLDDTDKRESDAGASTDLGKDLETGQVAAPVTSDLQQSGDVGSGWQIVMHEESNQYYYWNTETGETSWEMPEVLAQASELADNHNTATVTERTENVFLDTQDPNLSSGLTFNGLSAVTTHIEGSHPVEWGEAVKNESLNDTNWDNNVVNSSSVDATLGDGSSMKAVSDKFVHGTIGMEDHESGMDLSSSLVKHSESLIERLKSVKGFDGQLQSLDHISKYIIELEIRLSDIKSLSSFGSSLHQFWVHSERQLKQLEDSINAEFSDGERTHFDDKIQESTKHKSEAGEIGKRVYLENSDVSAIVNTSAIFPKDLDATDAIPNMHVNAGEQVNGTACLDELNPKQGLHAAEDVDMDVDMEVDDASSAGNTTIADASGAQEFAVLTQSIQPIQPAEYTSVVSDEVFTVPPPPDEEWIPPPPPDNEQIPPPPPDEPLEPMYPPPPSYPETGPPPPYADQFNLSYQNSGFEYYGHVATEVPSSNFYGHAPVYYGAVPNTYTETPQITANPITAVAYYELQDAIVPPAPGVSSAESSQLNVEPASVSYEMLVSDRIGPVHSLVEAGGNTLPPANDSSSFAVGGETDRASLEVLSTTATVQAPAIVSAKESVSLPSTTAASATSAVSASSMATKVQSKVTRGKKRTVAVAPSLRSNKKVSSLVNKWKAAKEELLEDEEEPENAYEMLERKRQKEIEEWRAQQIASGEAKDNANFQPLGGDWRERVKRRRAQLAKEAAQTSPESRNDENQQPDLTELSRDLPPGWQAYWDQSSKQVYYGNIVTSDTTWIKPTK</sequence>
<dbReference type="OrthoDB" id="2367685at2759"/>
<name>A0A2P5A8X6_PARAD</name>
<evidence type="ECO:0000256" key="1">
    <source>
        <dbReference type="SAM" id="MobiDB-lite"/>
    </source>
</evidence>
<dbReference type="InterPro" id="IPR001202">
    <property type="entry name" value="WW_dom"/>
</dbReference>
<dbReference type="PANTHER" id="PTHR47852:SF2">
    <property type="entry name" value="WW DOMAIN-CONTAINING PROTEIN"/>
    <property type="match status" value="1"/>
</dbReference>
<gene>
    <name evidence="3" type="ORF">PanWU01x14_356550</name>
</gene>
<comment type="caution">
    <text evidence="3">The sequence shown here is derived from an EMBL/GenBank/DDBJ whole genome shotgun (WGS) entry which is preliminary data.</text>
</comment>
<feature type="region of interest" description="Disordered" evidence="1">
    <location>
        <begin position="121"/>
        <end position="162"/>
    </location>
</feature>
<keyword evidence="4" id="KW-1185">Reference proteome</keyword>
<dbReference type="Gene3D" id="2.20.70.10">
    <property type="match status" value="2"/>
</dbReference>
<dbReference type="Pfam" id="PF00397">
    <property type="entry name" value="WW"/>
    <property type="match status" value="2"/>
</dbReference>
<dbReference type="EMBL" id="JXTB01000765">
    <property type="protein sequence ID" value="PON32974.1"/>
    <property type="molecule type" value="Genomic_DNA"/>
</dbReference>
<organism evidence="3 4">
    <name type="scientific">Parasponia andersonii</name>
    <name type="common">Sponia andersonii</name>
    <dbReference type="NCBI Taxonomy" id="3476"/>
    <lineage>
        <taxon>Eukaryota</taxon>
        <taxon>Viridiplantae</taxon>
        <taxon>Streptophyta</taxon>
        <taxon>Embryophyta</taxon>
        <taxon>Tracheophyta</taxon>
        <taxon>Spermatophyta</taxon>
        <taxon>Magnoliopsida</taxon>
        <taxon>eudicotyledons</taxon>
        <taxon>Gunneridae</taxon>
        <taxon>Pentapetalae</taxon>
        <taxon>rosids</taxon>
        <taxon>fabids</taxon>
        <taxon>Rosales</taxon>
        <taxon>Cannabaceae</taxon>
        <taxon>Parasponia</taxon>
    </lineage>
</organism>
<dbReference type="PROSITE" id="PS01159">
    <property type="entry name" value="WW_DOMAIN_1"/>
    <property type="match status" value="2"/>
</dbReference>
<dbReference type="AlphaFoldDB" id="A0A2P5A8X6"/>
<evidence type="ECO:0000259" key="2">
    <source>
        <dbReference type="PROSITE" id="PS50020"/>
    </source>
</evidence>
<evidence type="ECO:0000313" key="3">
    <source>
        <dbReference type="EMBL" id="PON32974.1"/>
    </source>
</evidence>
<protein>
    <submittedName>
        <fullName evidence="3">WW domain containing protein</fullName>
    </submittedName>
</protein>
<dbReference type="CDD" id="cd00201">
    <property type="entry name" value="WW"/>
    <property type="match status" value="2"/>
</dbReference>
<feature type="region of interest" description="Disordered" evidence="1">
    <location>
        <begin position="21"/>
        <end position="81"/>
    </location>
</feature>
<dbReference type="SUPFAM" id="SSF51045">
    <property type="entry name" value="WW domain"/>
    <property type="match status" value="2"/>
</dbReference>
<feature type="domain" description="WW" evidence="2">
    <location>
        <begin position="176"/>
        <end position="210"/>
    </location>
</feature>
<dbReference type="PROSITE" id="PS50020">
    <property type="entry name" value="WW_DOMAIN_2"/>
    <property type="match status" value="2"/>
</dbReference>
<feature type="compositionally biased region" description="Polar residues" evidence="1">
    <location>
        <begin position="867"/>
        <end position="882"/>
    </location>
</feature>
<accession>A0A2P5A8X6</accession>
<dbReference type="SMART" id="SM00456">
    <property type="entry name" value="WW"/>
    <property type="match status" value="2"/>
</dbReference>
<dbReference type="Proteomes" id="UP000237105">
    <property type="component" value="Unassembled WGS sequence"/>
</dbReference>
<evidence type="ECO:0000313" key="4">
    <source>
        <dbReference type="Proteomes" id="UP000237105"/>
    </source>
</evidence>
<feature type="region of interest" description="Disordered" evidence="1">
    <location>
        <begin position="539"/>
        <end position="590"/>
    </location>
</feature>
<dbReference type="STRING" id="3476.A0A2P5A8X6"/>